<proteinExistence type="predicted"/>
<dbReference type="OrthoDB" id="2081981at2"/>
<dbReference type="InterPro" id="IPR050155">
    <property type="entry name" value="HAD-like_hydrolase_sf"/>
</dbReference>
<dbReference type="EMBL" id="PIQO01000008">
    <property type="protein sequence ID" value="PKR84781.1"/>
    <property type="molecule type" value="Genomic_DNA"/>
</dbReference>
<dbReference type="AlphaFoldDB" id="A0A2N3LJH7"/>
<dbReference type="InterPro" id="IPR023214">
    <property type="entry name" value="HAD_sf"/>
</dbReference>
<accession>A0A2N3LJH7</accession>
<comment type="caution">
    <text evidence="3">The sequence shown here is derived from an EMBL/GenBank/DDBJ whole genome shotgun (WGS) entry which is preliminary data.</text>
</comment>
<dbReference type="PANTHER" id="PTHR43434">
    <property type="entry name" value="PHOSPHOGLYCOLATE PHOSPHATASE"/>
    <property type="match status" value="1"/>
</dbReference>
<dbReference type="Gene3D" id="3.40.50.1000">
    <property type="entry name" value="HAD superfamily/HAD-like"/>
    <property type="match status" value="1"/>
</dbReference>
<dbReference type="SFLD" id="SFLDS00003">
    <property type="entry name" value="Haloacid_Dehalogenase"/>
    <property type="match status" value="1"/>
</dbReference>
<reference evidence="3 4" key="1">
    <citation type="submission" date="2017-11" db="EMBL/GenBank/DDBJ databases">
        <title>Bacillus camelliae sp. nov., isolated from pu'er tea.</title>
        <authorList>
            <person name="Niu L."/>
        </authorList>
    </citation>
    <scope>NUCLEOTIDE SEQUENCE [LARGE SCALE GENOMIC DNA]</scope>
    <source>
        <strain evidence="3 4">7578-1</strain>
    </source>
</reference>
<dbReference type="CDD" id="cd01427">
    <property type="entry name" value="HAD_like"/>
    <property type="match status" value="1"/>
</dbReference>
<sequence>MKQKGVLTLYRDIKVLIFDLDGTLYEDTDHFDFYAEKLCEKIHPDHQEAFKADYEAILKGEHPLRMGMSYDTVEDVIIKHFDGKITEVYQWNGEKVPDHQLAKWTNHPLQHDYYSFLHIGDLWWVPAAIARHYGISKELAERAFLETREFMMTPAFNMAELNGFKESLEELSLHKNLVLLTNSPQKDSEVILLKLGFSDYFECKIFNGQKPIQTKHHINKIKEKYRVDYKNILCIGDNAINDILPAQELGCKTLLVDPHNISASSDADVIVRNLPEMLGELKKLF</sequence>
<dbReference type="SUPFAM" id="SSF56784">
    <property type="entry name" value="HAD-like"/>
    <property type="match status" value="1"/>
</dbReference>
<dbReference type="Proteomes" id="UP000233440">
    <property type="component" value="Unassembled WGS sequence"/>
</dbReference>
<keyword evidence="1 3" id="KW-0378">Hydrolase</keyword>
<dbReference type="InterPro" id="IPR036412">
    <property type="entry name" value="HAD-like_sf"/>
</dbReference>
<dbReference type="GO" id="GO:0008967">
    <property type="term" value="F:phosphoglycolate phosphatase activity"/>
    <property type="evidence" value="ECO:0007669"/>
    <property type="project" value="TreeGrafter"/>
</dbReference>
<gene>
    <name evidence="3" type="ORF">CWO92_12165</name>
</gene>
<keyword evidence="2" id="KW-0460">Magnesium</keyword>
<organism evidence="3 4">
    <name type="scientific">Heyndrickxia camelliae</name>
    <dbReference type="NCBI Taxonomy" id="1707093"/>
    <lineage>
        <taxon>Bacteria</taxon>
        <taxon>Bacillati</taxon>
        <taxon>Bacillota</taxon>
        <taxon>Bacilli</taxon>
        <taxon>Bacillales</taxon>
        <taxon>Bacillaceae</taxon>
        <taxon>Heyndrickxia</taxon>
    </lineage>
</organism>
<evidence type="ECO:0000256" key="1">
    <source>
        <dbReference type="ARBA" id="ARBA00022801"/>
    </source>
</evidence>
<protein>
    <submittedName>
        <fullName evidence="3">HAD family hydrolase</fullName>
    </submittedName>
</protein>
<dbReference type="SFLD" id="SFLDG01129">
    <property type="entry name" value="C1.5:_HAD__Beta-PGM__Phosphata"/>
    <property type="match status" value="1"/>
</dbReference>
<keyword evidence="4" id="KW-1185">Reference proteome</keyword>
<evidence type="ECO:0000313" key="4">
    <source>
        <dbReference type="Proteomes" id="UP000233440"/>
    </source>
</evidence>
<dbReference type="Pfam" id="PF00702">
    <property type="entry name" value="Hydrolase"/>
    <property type="match status" value="1"/>
</dbReference>
<dbReference type="PANTHER" id="PTHR43434:SF1">
    <property type="entry name" value="PHOSPHOGLYCOLATE PHOSPHATASE"/>
    <property type="match status" value="1"/>
</dbReference>
<dbReference type="GO" id="GO:0006281">
    <property type="term" value="P:DNA repair"/>
    <property type="evidence" value="ECO:0007669"/>
    <property type="project" value="TreeGrafter"/>
</dbReference>
<name>A0A2N3LJH7_9BACI</name>
<evidence type="ECO:0000256" key="2">
    <source>
        <dbReference type="ARBA" id="ARBA00022842"/>
    </source>
</evidence>
<evidence type="ECO:0000313" key="3">
    <source>
        <dbReference type="EMBL" id="PKR84781.1"/>
    </source>
</evidence>